<evidence type="ECO:0000259" key="2">
    <source>
        <dbReference type="Pfam" id="PF00892"/>
    </source>
</evidence>
<feature type="transmembrane region" description="Helical" evidence="1">
    <location>
        <begin position="126"/>
        <end position="142"/>
    </location>
</feature>
<dbReference type="Pfam" id="PF00892">
    <property type="entry name" value="EamA"/>
    <property type="match status" value="2"/>
</dbReference>
<evidence type="ECO:0000313" key="3">
    <source>
        <dbReference type="EMBL" id="SMX39705.1"/>
    </source>
</evidence>
<proteinExistence type="predicted"/>
<dbReference type="GO" id="GO:0016020">
    <property type="term" value="C:membrane"/>
    <property type="evidence" value="ECO:0007669"/>
    <property type="project" value="InterPro"/>
</dbReference>
<feature type="transmembrane region" description="Helical" evidence="1">
    <location>
        <begin position="212"/>
        <end position="231"/>
    </location>
</feature>
<feature type="transmembrane region" description="Helical" evidence="1">
    <location>
        <begin position="181"/>
        <end position="200"/>
    </location>
</feature>
<protein>
    <submittedName>
        <fullName evidence="3">EamA-like transporter family protein</fullName>
    </submittedName>
</protein>
<feature type="transmembrane region" description="Helical" evidence="1">
    <location>
        <begin position="40"/>
        <end position="61"/>
    </location>
</feature>
<feature type="domain" description="EamA" evidence="2">
    <location>
        <begin position="151"/>
        <end position="280"/>
    </location>
</feature>
<feature type="transmembrane region" description="Helical" evidence="1">
    <location>
        <begin position="243"/>
        <end position="260"/>
    </location>
</feature>
<reference evidence="4" key="1">
    <citation type="submission" date="2017-05" db="EMBL/GenBank/DDBJ databases">
        <authorList>
            <person name="Rodrigo-Torres L."/>
            <person name="Arahal R. D."/>
            <person name="Lucena T."/>
        </authorList>
    </citation>
    <scope>NUCLEOTIDE SEQUENCE [LARGE SCALE GENOMIC DNA]</scope>
    <source>
        <strain evidence="4">CECT 8868</strain>
    </source>
</reference>
<dbReference type="OrthoDB" id="7165334at2"/>
<dbReference type="InterPro" id="IPR037185">
    <property type="entry name" value="EmrE-like"/>
</dbReference>
<gene>
    <name evidence="3" type="ORF">OCA8868_02089</name>
</gene>
<dbReference type="AlphaFoldDB" id="A0A238KA73"/>
<keyword evidence="1" id="KW-1133">Transmembrane helix</keyword>
<dbReference type="Proteomes" id="UP000203464">
    <property type="component" value="Unassembled WGS sequence"/>
</dbReference>
<feature type="transmembrane region" description="Helical" evidence="1">
    <location>
        <begin position="73"/>
        <end position="95"/>
    </location>
</feature>
<feature type="transmembrane region" description="Helical" evidence="1">
    <location>
        <begin position="101"/>
        <end position="119"/>
    </location>
</feature>
<sequence>MVLSDNMRAALLIMVSMAAFTVNDALMKLAAPNLPFFQQIFMRGVLITIGLFILAAIWGHLHYKPDPKDRLLTALRTLAEAVGTVFFLTALFSIPIANLSAILQALPLTVTLAAAVFLGEPVGWRRIVAILIGFVGVAIIIRPEAEGFSIYALYGVAAVIAVTFRDLAARKLSKAIPSSRVALAAAIGVTLMAGAGSYIERETWVMPNLGETLLLLGAALCLMAGYISAVAGMRLGEIGFVAPFRYTSLIVALILGFVLFDEWPDFWTMVGAAIVVATGLFTIYRERATASKPTMGLRVR</sequence>
<evidence type="ECO:0000256" key="1">
    <source>
        <dbReference type="SAM" id="Phobius"/>
    </source>
</evidence>
<keyword evidence="1" id="KW-0812">Transmembrane</keyword>
<dbReference type="PANTHER" id="PTHR22911:SF135">
    <property type="entry name" value="BLR4310 PROTEIN"/>
    <property type="match status" value="1"/>
</dbReference>
<dbReference type="InterPro" id="IPR000620">
    <property type="entry name" value="EamA_dom"/>
</dbReference>
<keyword evidence="1" id="KW-0472">Membrane</keyword>
<accession>A0A238KA73</accession>
<name>A0A238KA73_9RHOB</name>
<feature type="domain" description="EamA" evidence="2">
    <location>
        <begin position="8"/>
        <end position="141"/>
    </location>
</feature>
<organism evidence="3 4">
    <name type="scientific">Octadecabacter ascidiaceicola</name>
    <dbReference type="NCBI Taxonomy" id="1655543"/>
    <lineage>
        <taxon>Bacteria</taxon>
        <taxon>Pseudomonadati</taxon>
        <taxon>Pseudomonadota</taxon>
        <taxon>Alphaproteobacteria</taxon>
        <taxon>Rhodobacterales</taxon>
        <taxon>Roseobacteraceae</taxon>
        <taxon>Octadecabacter</taxon>
    </lineage>
</organism>
<keyword evidence="4" id="KW-1185">Reference proteome</keyword>
<feature type="transmembrane region" description="Helical" evidence="1">
    <location>
        <begin position="148"/>
        <end position="169"/>
    </location>
</feature>
<dbReference type="EMBL" id="FXYD01000003">
    <property type="protein sequence ID" value="SMX39705.1"/>
    <property type="molecule type" value="Genomic_DNA"/>
</dbReference>
<feature type="transmembrane region" description="Helical" evidence="1">
    <location>
        <begin position="266"/>
        <end position="284"/>
    </location>
</feature>
<evidence type="ECO:0000313" key="4">
    <source>
        <dbReference type="Proteomes" id="UP000203464"/>
    </source>
</evidence>
<dbReference type="SUPFAM" id="SSF103481">
    <property type="entry name" value="Multidrug resistance efflux transporter EmrE"/>
    <property type="match status" value="2"/>
</dbReference>
<dbReference type="PANTHER" id="PTHR22911">
    <property type="entry name" value="ACYL-MALONYL CONDENSING ENZYME-RELATED"/>
    <property type="match status" value="1"/>
</dbReference>